<accession>A0A3N0DSC5</accession>
<gene>
    <name evidence="2" type="ORF">EFL95_05440</name>
</gene>
<evidence type="ECO:0000313" key="3">
    <source>
        <dbReference type="Proteomes" id="UP000277094"/>
    </source>
</evidence>
<organism evidence="2 3">
    <name type="scientific">Nocardioides marmorisolisilvae</name>
    <dbReference type="NCBI Taxonomy" id="1542737"/>
    <lineage>
        <taxon>Bacteria</taxon>
        <taxon>Bacillati</taxon>
        <taxon>Actinomycetota</taxon>
        <taxon>Actinomycetes</taxon>
        <taxon>Propionibacteriales</taxon>
        <taxon>Nocardioidaceae</taxon>
        <taxon>Nocardioides</taxon>
    </lineage>
</organism>
<proteinExistence type="predicted"/>
<feature type="compositionally biased region" description="Basic and acidic residues" evidence="1">
    <location>
        <begin position="28"/>
        <end position="38"/>
    </location>
</feature>
<dbReference type="EMBL" id="RJSG01000002">
    <property type="protein sequence ID" value="RNL78537.1"/>
    <property type="molecule type" value="Genomic_DNA"/>
</dbReference>
<comment type="caution">
    <text evidence="2">The sequence shown here is derived from an EMBL/GenBank/DDBJ whole genome shotgun (WGS) entry which is preliminary data.</text>
</comment>
<dbReference type="RefSeq" id="WP_123233037.1">
    <property type="nucleotide sequence ID" value="NZ_RJSG01000002.1"/>
</dbReference>
<evidence type="ECO:0000256" key="1">
    <source>
        <dbReference type="SAM" id="MobiDB-lite"/>
    </source>
</evidence>
<feature type="compositionally biased region" description="Gly residues" evidence="1">
    <location>
        <begin position="54"/>
        <end position="64"/>
    </location>
</feature>
<dbReference type="AlphaFoldDB" id="A0A3N0DSC5"/>
<dbReference type="Proteomes" id="UP000277094">
    <property type="component" value="Unassembled WGS sequence"/>
</dbReference>
<keyword evidence="3" id="KW-1185">Reference proteome</keyword>
<reference evidence="2 3" key="1">
    <citation type="submission" date="2018-11" db="EMBL/GenBank/DDBJ databases">
        <authorList>
            <person name="Li F."/>
        </authorList>
    </citation>
    <scope>NUCLEOTIDE SEQUENCE [LARGE SCALE GENOMIC DNA]</scope>
    <source>
        <strain evidence="2 3">KIS18-7</strain>
    </source>
</reference>
<feature type="region of interest" description="Disordered" evidence="1">
    <location>
        <begin position="28"/>
        <end position="64"/>
    </location>
</feature>
<protein>
    <submittedName>
        <fullName evidence="2">Uncharacterized protein</fullName>
    </submittedName>
</protein>
<evidence type="ECO:0000313" key="2">
    <source>
        <dbReference type="EMBL" id="RNL78537.1"/>
    </source>
</evidence>
<sequence length="64" mass="6762">MFLTVVALLGALLVIALVLAWRADRRGTGRDKHIRPPGDDSAVGRAKASRWNRGLGGMGPGRGP</sequence>
<name>A0A3N0DSC5_9ACTN</name>